<protein>
    <submittedName>
        <fullName evidence="6">Uncharacterized protein</fullName>
    </submittedName>
</protein>
<comment type="subunit">
    <text evidence="2">Homodimer.</text>
</comment>
<gene>
    <name evidence="6" type="ORF">TCAL_07063</name>
</gene>
<evidence type="ECO:0000256" key="3">
    <source>
        <dbReference type="ARBA" id="ARBA00023054"/>
    </source>
</evidence>
<evidence type="ECO:0000313" key="6">
    <source>
        <dbReference type="EMBL" id="TRY79929.1"/>
    </source>
</evidence>
<organism evidence="6 7">
    <name type="scientific">Tigriopus californicus</name>
    <name type="common">Marine copepod</name>
    <dbReference type="NCBI Taxonomy" id="6832"/>
    <lineage>
        <taxon>Eukaryota</taxon>
        <taxon>Metazoa</taxon>
        <taxon>Ecdysozoa</taxon>
        <taxon>Arthropoda</taxon>
        <taxon>Crustacea</taxon>
        <taxon>Multicrustacea</taxon>
        <taxon>Hexanauplia</taxon>
        <taxon>Copepoda</taxon>
        <taxon>Harpacticoida</taxon>
        <taxon>Harpacticidae</taxon>
        <taxon>Tigriopus</taxon>
    </lineage>
</organism>
<feature type="compositionally biased region" description="Polar residues" evidence="5">
    <location>
        <begin position="1"/>
        <end position="17"/>
    </location>
</feature>
<dbReference type="OrthoDB" id="128924at2759"/>
<evidence type="ECO:0000256" key="4">
    <source>
        <dbReference type="SAM" id="Coils"/>
    </source>
</evidence>
<dbReference type="FunFam" id="1.20.5.170:FF:000001">
    <property type="entry name" value="Tropomyosin alpha-1 chain isoform 1"/>
    <property type="match status" value="1"/>
</dbReference>
<dbReference type="PRINTS" id="PR00194">
    <property type="entry name" value="TROPOMYOSIN"/>
</dbReference>
<dbReference type="Proteomes" id="UP000318571">
    <property type="component" value="Chromosome 6"/>
</dbReference>
<proteinExistence type="inferred from homology"/>
<comment type="similarity">
    <text evidence="1">Belongs to the tropomyosin family.</text>
</comment>
<evidence type="ECO:0000256" key="1">
    <source>
        <dbReference type="ARBA" id="ARBA00009036"/>
    </source>
</evidence>
<feature type="coiled-coil region" evidence="4">
    <location>
        <begin position="155"/>
        <end position="259"/>
    </location>
</feature>
<evidence type="ECO:0000256" key="2">
    <source>
        <dbReference type="ARBA" id="ARBA00011738"/>
    </source>
</evidence>
<accession>A0A553PQH2</accession>
<dbReference type="EMBL" id="VCGU01000002">
    <property type="protein sequence ID" value="TRY79929.1"/>
    <property type="molecule type" value="Genomic_DNA"/>
</dbReference>
<dbReference type="Pfam" id="PF00261">
    <property type="entry name" value="Tropomyosin"/>
    <property type="match status" value="1"/>
</dbReference>
<dbReference type="AlphaFoldDB" id="A0A553PQH2"/>
<name>A0A553PQH2_TIGCA</name>
<dbReference type="SUPFAM" id="SSF57997">
    <property type="entry name" value="Tropomyosin"/>
    <property type="match status" value="1"/>
</dbReference>
<evidence type="ECO:0000256" key="5">
    <source>
        <dbReference type="SAM" id="MobiDB-lite"/>
    </source>
</evidence>
<reference evidence="6 7" key="1">
    <citation type="journal article" date="2018" name="Nat. Ecol. Evol.">
        <title>Genomic signatures of mitonuclear coevolution across populations of Tigriopus californicus.</title>
        <authorList>
            <person name="Barreto F.S."/>
            <person name="Watson E.T."/>
            <person name="Lima T.G."/>
            <person name="Willett C.S."/>
            <person name="Edmands S."/>
            <person name="Li W."/>
            <person name="Burton R.S."/>
        </authorList>
    </citation>
    <scope>NUCLEOTIDE SEQUENCE [LARGE SCALE GENOMIC DNA]</scope>
    <source>
        <strain evidence="6 7">San Diego</strain>
    </source>
</reference>
<dbReference type="OMA" id="CERMEAV"/>
<feature type="region of interest" description="Disordered" evidence="5">
    <location>
        <begin position="1"/>
        <end position="25"/>
    </location>
</feature>
<dbReference type="STRING" id="6832.A0A553PQH2"/>
<keyword evidence="7" id="KW-1185">Reference proteome</keyword>
<sequence>MDSIKSKMQSLAQATQEATERANRYEVETRRINDVADKFEDQVRSIQKKMQALEGQYDSCSEQLFEVTMKLEVKEKNLANAEGDVGSLSRRVLLLEEEEERSDERLARAITDLAKNSQRADQAVKKRQHLENHNTYNEEQGDKLETQLKEDKFTMAESERKYEDIARKLATMEGELERSNERCTLGEKKIVDLEEELRLVGQNLQQLEVSEEKALKREENYQNQMRSLAESLKTAENREENALKNIQRMNVRIDQVEEDLLCEKMKIKRVSDDLDGTFTTMLNIN</sequence>
<comment type="caution">
    <text evidence="6">The sequence shown here is derived from an EMBL/GenBank/DDBJ whole genome shotgun (WGS) entry which is preliminary data.</text>
</comment>
<dbReference type="Gene3D" id="1.20.5.170">
    <property type="match status" value="1"/>
</dbReference>
<evidence type="ECO:0000313" key="7">
    <source>
        <dbReference type="Proteomes" id="UP000318571"/>
    </source>
</evidence>
<dbReference type="PANTHER" id="PTHR19269">
    <property type="entry name" value="TROPOMYOSIN"/>
    <property type="match status" value="1"/>
</dbReference>
<dbReference type="FunFam" id="1.20.5.340:FF:000001">
    <property type="entry name" value="Tropomyosin alpha-1 chain isoform 2"/>
    <property type="match status" value="1"/>
</dbReference>
<keyword evidence="3 4" id="KW-0175">Coiled coil</keyword>
<dbReference type="InterPro" id="IPR000533">
    <property type="entry name" value="Tropomyosin"/>
</dbReference>
<dbReference type="Gene3D" id="1.20.5.340">
    <property type="match status" value="1"/>
</dbReference>